<dbReference type="Proteomes" id="UP000297453">
    <property type="component" value="Unassembled WGS sequence"/>
</dbReference>
<evidence type="ECO:0000313" key="1">
    <source>
        <dbReference type="EMBL" id="TGK06584.1"/>
    </source>
</evidence>
<dbReference type="OrthoDB" id="318712at2"/>
<proteinExistence type="predicted"/>
<protein>
    <submittedName>
        <fullName evidence="1">Uncharacterized protein</fullName>
    </submittedName>
</protein>
<accession>A0A4R9G569</accession>
<evidence type="ECO:0000313" key="2">
    <source>
        <dbReference type="Proteomes" id="UP000297453"/>
    </source>
</evidence>
<comment type="caution">
    <text evidence="1">The sequence shown here is derived from an EMBL/GenBank/DDBJ whole genome shotgun (WGS) entry which is preliminary data.</text>
</comment>
<organism evidence="1 2">
    <name type="scientific">Leptospira semungkisensis</name>
    <dbReference type="NCBI Taxonomy" id="2484985"/>
    <lineage>
        <taxon>Bacteria</taxon>
        <taxon>Pseudomonadati</taxon>
        <taxon>Spirochaetota</taxon>
        <taxon>Spirochaetia</taxon>
        <taxon>Leptospirales</taxon>
        <taxon>Leptospiraceae</taxon>
        <taxon>Leptospira</taxon>
    </lineage>
</organism>
<keyword evidence="2" id="KW-1185">Reference proteome</keyword>
<sequence length="307" mass="35777">MVMQRLEFGSKDPSEEEKDFCKLLNRSTLSLCYGLPVSLRTEAVLFLYKYSESSLIGGFDFLRRYYGPSYSILYWINESAQALPWEDSWLTLLLESHSCALLLHSLDDHLADGSIKANHTILQLRTEAWSRYAQSSKLFGKEIHGGVSISEEFVDKYFKTISDSSLLENLDAHLNRFRSQMATWSLQPYLLARSYFSRDQAELVLKMYESFGISWRLLDDYQDLNDDLENEELSSMVYFLPEEKRSEWGKEKKEEILHFFKEIQLEKQVSDLVNSYLSDSARMADELHLEKYSESLKSLRISEHSPA</sequence>
<dbReference type="EMBL" id="RQEP01000005">
    <property type="protein sequence ID" value="TGK06584.1"/>
    <property type="molecule type" value="Genomic_DNA"/>
</dbReference>
<name>A0A4R9G569_9LEPT</name>
<reference evidence="1" key="1">
    <citation type="journal article" date="2019" name="PLoS Negl. Trop. Dis.">
        <title>Revisiting the worldwide diversity of Leptospira species in the environment.</title>
        <authorList>
            <person name="Vincent A.T."/>
            <person name="Schiettekatte O."/>
            <person name="Bourhy P."/>
            <person name="Veyrier F.J."/>
            <person name="Picardeau M."/>
        </authorList>
    </citation>
    <scope>NUCLEOTIDE SEQUENCE [LARGE SCALE GENOMIC DNA]</scope>
    <source>
        <strain evidence="1">SSS9</strain>
    </source>
</reference>
<dbReference type="AlphaFoldDB" id="A0A4R9G569"/>
<gene>
    <name evidence="1" type="ORF">EHO59_00115</name>
</gene>